<dbReference type="RefSeq" id="WP_181751846.1">
    <property type="nucleotide sequence ID" value="NZ_JACEIQ010000008.1"/>
</dbReference>
<feature type="domain" description="SCP2" evidence="1">
    <location>
        <begin position="10"/>
        <end position="103"/>
    </location>
</feature>
<dbReference type="GO" id="GO:0005829">
    <property type="term" value="C:cytosol"/>
    <property type="evidence" value="ECO:0007669"/>
    <property type="project" value="TreeGrafter"/>
</dbReference>
<reference evidence="2 3" key="1">
    <citation type="submission" date="2020-07" db="EMBL/GenBank/DDBJ databases">
        <authorList>
            <person name="Feng H."/>
        </authorList>
    </citation>
    <scope>NUCLEOTIDE SEQUENCE [LARGE SCALE GENOMIC DNA]</scope>
    <source>
        <strain evidence="3">s-10</strain>
    </source>
</reference>
<dbReference type="InterPro" id="IPR003033">
    <property type="entry name" value="SCP2_sterol-bd_dom"/>
</dbReference>
<organism evidence="2 3">
    <name type="scientific">Paenactinomyces guangxiensis</name>
    <dbReference type="NCBI Taxonomy" id="1490290"/>
    <lineage>
        <taxon>Bacteria</taxon>
        <taxon>Bacillati</taxon>
        <taxon>Bacillota</taxon>
        <taxon>Bacilli</taxon>
        <taxon>Bacillales</taxon>
        <taxon>Thermoactinomycetaceae</taxon>
        <taxon>Paenactinomyces</taxon>
    </lineage>
</organism>
<dbReference type="Pfam" id="PF02036">
    <property type="entry name" value="SCP2"/>
    <property type="match status" value="1"/>
</dbReference>
<proteinExistence type="predicted"/>
<dbReference type="PANTHER" id="PTHR10094">
    <property type="entry name" value="STEROL CARRIER PROTEIN 2 SCP-2 FAMILY PROTEIN"/>
    <property type="match status" value="1"/>
</dbReference>
<dbReference type="PANTHER" id="PTHR10094:SF25">
    <property type="entry name" value="SCP2 STEROL-BINDING DOMAIN-CONTAINING PROTEIN 1"/>
    <property type="match status" value="1"/>
</dbReference>
<dbReference type="InterPro" id="IPR036527">
    <property type="entry name" value="SCP2_sterol-bd_dom_sf"/>
</dbReference>
<dbReference type="Gene3D" id="3.30.1050.10">
    <property type="entry name" value="SCP2 sterol-binding domain"/>
    <property type="match status" value="1"/>
</dbReference>
<dbReference type="SUPFAM" id="SSF55718">
    <property type="entry name" value="SCP-like"/>
    <property type="match status" value="1"/>
</dbReference>
<evidence type="ECO:0000259" key="1">
    <source>
        <dbReference type="Pfam" id="PF02036"/>
    </source>
</evidence>
<gene>
    <name evidence="2" type="ORF">H1191_09845</name>
</gene>
<dbReference type="AlphaFoldDB" id="A0A7W1WR90"/>
<dbReference type="EMBL" id="JACEIQ010000008">
    <property type="protein sequence ID" value="MBA4494607.1"/>
    <property type="molecule type" value="Genomic_DNA"/>
</dbReference>
<protein>
    <submittedName>
        <fullName evidence="2">SCP2 sterol-binding domain-containing protein</fullName>
    </submittedName>
</protein>
<evidence type="ECO:0000313" key="2">
    <source>
        <dbReference type="EMBL" id="MBA4494607.1"/>
    </source>
</evidence>
<comment type="caution">
    <text evidence="2">The sequence shown here is derived from an EMBL/GenBank/DDBJ whole genome shotgun (WGS) entry which is preliminary data.</text>
</comment>
<dbReference type="Proteomes" id="UP000535491">
    <property type="component" value="Unassembled WGS sequence"/>
</dbReference>
<keyword evidence="3" id="KW-1185">Reference proteome</keyword>
<sequence>MSANFVLTALVEKINENPEGISEVEAVYQLDLSGGTYQVRFSRGKAECAEGTPWESQCTLQISDDNFSKLVEGKLSPTAAFMSGKLKVKGELGQALKLQSILQKYE</sequence>
<name>A0A7W1WR90_9BACL</name>
<accession>A0A7W1WR90</accession>
<evidence type="ECO:0000313" key="3">
    <source>
        <dbReference type="Proteomes" id="UP000535491"/>
    </source>
</evidence>